<dbReference type="GO" id="GO:0003712">
    <property type="term" value="F:transcription coregulator activity"/>
    <property type="evidence" value="ECO:0007669"/>
    <property type="project" value="TreeGrafter"/>
</dbReference>
<feature type="region of interest" description="Disordered" evidence="3">
    <location>
        <begin position="33"/>
        <end position="117"/>
    </location>
</feature>
<dbReference type="RefSeq" id="XP_049266576.1">
    <property type="nucleotide sequence ID" value="XM_049404736.1"/>
</dbReference>
<sequence length="204" mass="22448">MADRLTQLQICLDQLVEQFNATVNYVNANAEPALLDDDPTSVSNMAAKAPVPGQQQQQQQQQQPQAQNQQSQSHSQMSPNEGSGGGGGGSAQDNSNNASNKASNMPSVLPNNQHPEQQHDFENTINELSTDIILKSRQISMLIDSLPGIGVSPESQLQLMQDLSNELKEIELQRIKKIEEKDKLLKWCEELIAEMATGISESRR</sequence>
<reference evidence="4 5" key="1">
    <citation type="journal article" date="2021" name="DNA Res.">
        <title>Genome analysis of Candida subhashii reveals its hybrid nature and dual mitochondrial genome conformations.</title>
        <authorList>
            <person name="Mixao V."/>
            <person name="Hegedusova E."/>
            <person name="Saus E."/>
            <person name="Pryszcz L.P."/>
            <person name="Cillingova A."/>
            <person name="Nosek J."/>
            <person name="Gabaldon T."/>
        </authorList>
    </citation>
    <scope>NUCLEOTIDE SEQUENCE [LARGE SCALE GENOMIC DNA]</scope>
    <source>
        <strain evidence="4 5">CBS 10753</strain>
    </source>
</reference>
<dbReference type="GO" id="GO:0006357">
    <property type="term" value="P:regulation of transcription by RNA polymerase II"/>
    <property type="evidence" value="ECO:0007669"/>
    <property type="project" value="TreeGrafter"/>
</dbReference>
<name>A0A8J5UN05_9ASCO</name>
<dbReference type="Proteomes" id="UP000694255">
    <property type="component" value="Unassembled WGS sequence"/>
</dbReference>
<proteinExistence type="inferred from homology"/>
<evidence type="ECO:0000313" key="5">
    <source>
        <dbReference type="Proteomes" id="UP000694255"/>
    </source>
</evidence>
<accession>A0A8J5UN05</accession>
<dbReference type="AlphaFoldDB" id="A0A8J5UN05"/>
<comment type="subunit">
    <text evidence="2">Component of the Mediator complex.</text>
</comment>
<keyword evidence="2" id="KW-0804">Transcription</keyword>
<evidence type="ECO:0000256" key="1">
    <source>
        <dbReference type="ARBA" id="ARBA00023159"/>
    </source>
</evidence>
<feature type="compositionally biased region" description="Low complexity" evidence="3">
    <location>
        <begin position="91"/>
        <end position="104"/>
    </location>
</feature>
<evidence type="ECO:0000256" key="2">
    <source>
        <dbReference type="RuleBase" id="RU366036"/>
    </source>
</evidence>
<protein>
    <recommendedName>
        <fullName evidence="2">Mediator of RNA polymerase II transcription subunit 21</fullName>
    </recommendedName>
</protein>
<organism evidence="4 5">
    <name type="scientific">[Candida] subhashii</name>
    <dbReference type="NCBI Taxonomy" id="561895"/>
    <lineage>
        <taxon>Eukaryota</taxon>
        <taxon>Fungi</taxon>
        <taxon>Dikarya</taxon>
        <taxon>Ascomycota</taxon>
        <taxon>Saccharomycotina</taxon>
        <taxon>Pichiomycetes</taxon>
        <taxon>Debaryomycetaceae</taxon>
        <taxon>Spathaspora</taxon>
    </lineage>
</organism>
<keyword evidence="2" id="KW-0805">Transcription regulation</keyword>
<dbReference type="InterPro" id="IPR021384">
    <property type="entry name" value="Mediator_Med21"/>
</dbReference>
<comment type="function">
    <text evidence="2">Component of the Mediator complex, a coactivator involved in the regulated transcription of nearly all RNA polymerase II-dependent genes. Mediator functions as a bridge to convey information from gene-specific regulatory proteins to the basal RNA polymerase II transcription machinery. Mediator is recruited to promoters by direct interactions with regulatory proteins and serves as a scaffold for the assembly of a functional preinitiation complex with RNA polymerase II and the general transcription factors.</text>
</comment>
<comment type="caution">
    <text evidence="4">The sequence shown here is derived from an EMBL/GenBank/DDBJ whole genome shotgun (WGS) entry which is preliminary data.</text>
</comment>
<dbReference type="GeneID" id="73466918"/>
<keyword evidence="5" id="KW-1185">Reference proteome</keyword>
<dbReference type="PANTHER" id="PTHR13381">
    <property type="entry name" value="RNA POLYMERASE II HOLOENZYME COMPONENT SRB7"/>
    <property type="match status" value="1"/>
</dbReference>
<dbReference type="Pfam" id="PF11221">
    <property type="entry name" value="Med21"/>
    <property type="match status" value="2"/>
</dbReference>
<dbReference type="PANTHER" id="PTHR13381:SF0">
    <property type="entry name" value="MEDIATOR OF RNA POLYMERASE II TRANSCRIPTION SUBUNIT 21"/>
    <property type="match status" value="1"/>
</dbReference>
<feature type="compositionally biased region" description="Polar residues" evidence="3">
    <location>
        <begin position="105"/>
        <end position="115"/>
    </location>
</feature>
<dbReference type="EMBL" id="JAGSYN010000010">
    <property type="protein sequence ID" value="KAG7666348.1"/>
    <property type="molecule type" value="Genomic_DNA"/>
</dbReference>
<dbReference type="GO" id="GO:0016592">
    <property type="term" value="C:mediator complex"/>
    <property type="evidence" value="ECO:0007669"/>
    <property type="project" value="UniProtKB-UniRule"/>
</dbReference>
<dbReference type="OrthoDB" id="526653at2759"/>
<keyword evidence="2" id="KW-0539">Nucleus</keyword>
<comment type="subcellular location">
    <subcellularLocation>
        <location evidence="2">Nucleus</location>
    </subcellularLocation>
</comment>
<comment type="similarity">
    <text evidence="2">Belongs to the Mediator complex subunit 21 family.</text>
</comment>
<feature type="compositionally biased region" description="Low complexity" evidence="3">
    <location>
        <begin position="54"/>
        <end position="81"/>
    </location>
</feature>
<keyword evidence="1 2" id="KW-0010">Activator</keyword>
<evidence type="ECO:0000256" key="3">
    <source>
        <dbReference type="SAM" id="MobiDB-lite"/>
    </source>
</evidence>
<evidence type="ECO:0000313" key="4">
    <source>
        <dbReference type="EMBL" id="KAG7666348.1"/>
    </source>
</evidence>
<gene>
    <name evidence="4" type="ORF">J8A68_000117</name>
</gene>